<evidence type="ECO:0000256" key="1">
    <source>
        <dbReference type="SAM" id="SignalP"/>
    </source>
</evidence>
<protein>
    <submittedName>
        <fullName evidence="2">Uncharacterized protein</fullName>
    </submittedName>
</protein>
<organism evidence="2 3">
    <name type="scientific">Candidatus Akkermansia intestinigallinarum</name>
    <dbReference type="NCBI Taxonomy" id="2838431"/>
    <lineage>
        <taxon>Bacteria</taxon>
        <taxon>Pseudomonadati</taxon>
        <taxon>Verrucomicrobiota</taxon>
        <taxon>Verrucomicrobiia</taxon>
        <taxon>Verrucomicrobiales</taxon>
        <taxon>Akkermansiaceae</taxon>
        <taxon>Akkermansia</taxon>
    </lineage>
</organism>
<reference evidence="2" key="2">
    <citation type="submission" date="2021-04" db="EMBL/GenBank/DDBJ databases">
        <authorList>
            <person name="Gilroy R."/>
        </authorList>
    </citation>
    <scope>NUCLEOTIDE SEQUENCE</scope>
    <source>
        <strain evidence="2">14975</strain>
    </source>
</reference>
<evidence type="ECO:0000313" key="3">
    <source>
        <dbReference type="Proteomes" id="UP000823964"/>
    </source>
</evidence>
<comment type="caution">
    <text evidence="2">The sequence shown here is derived from an EMBL/GenBank/DDBJ whole genome shotgun (WGS) entry which is preliminary data.</text>
</comment>
<feature type="chain" id="PRO_5038983737" evidence="1">
    <location>
        <begin position="19"/>
        <end position="45"/>
    </location>
</feature>
<dbReference type="AlphaFoldDB" id="A0A9D1VBI1"/>
<gene>
    <name evidence="2" type="ORF">H9862_03925</name>
</gene>
<dbReference type="EMBL" id="DXFQ01000060">
    <property type="protein sequence ID" value="HIX19735.1"/>
    <property type="molecule type" value="Genomic_DNA"/>
</dbReference>
<proteinExistence type="predicted"/>
<feature type="signal peptide" evidence="1">
    <location>
        <begin position="1"/>
        <end position="18"/>
    </location>
</feature>
<dbReference type="PROSITE" id="PS51257">
    <property type="entry name" value="PROKAR_LIPOPROTEIN"/>
    <property type="match status" value="1"/>
</dbReference>
<dbReference type="Proteomes" id="UP000823964">
    <property type="component" value="Unassembled WGS sequence"/>
</dbReference>
<evidence type="ECO:0000313" key="2">
    <source>
        <dbReference type="EMBL" id="HIX19735.1"/>
    </source>
</evidence>
<dbReference type="NCBIfam" id="NF040552">
    <property type="entry name" value="mini_lipo_xxCxC"/>
    <property type="match status" value="1"/>
</dbReference>
<keyword evidence="1" id="KW-0732">Signal</keyword>
<reference evidence="2" key="1">
    <citation type="journal article" date="2021" name="PeerJ">
        <title>Extensive microbial diversity within the chicken gut microbiome revealed by metagenomics and culture.</title>
        <authorList>
            <person name="Gilroy R."/>
            <person name="Ravi A."/>
            <person name="Getino M."/>
            <person name="Pursley I."/>
            <person name="Horton D.L."/>
            <person name="Alikhan N.F."/>
            <person name="Baker D."/>
            <person name="Gharbi K."/>
            <person name="Hall N."/>
            <person name="Watson M."/>
            <person name="Adriaenssens E.M."/>
            <person name="Foster-Nyarko E."/>
            <person name="Jarju S."/>
            <person name="Secka A."/>
            <person name="Antonio M."/>
            <person name="Oren A."/>
            <person name="Chaudhuri R.R."/>
            <person name="La Ragione R."/>
            <person name="Hildebrand F."/>
            <person name="Pallen M.J."/>
        </authorList>
    </citation>
    <scope>NUCLEOTIDE SEQUENCE</scope>
    <source>
        <strain evidence="2">14975</strain>
    </source>
</reference>
<name>A0A9D1VBI1_9BACT</name>
<accession>A0A9D1VBI1</accession>
<sequence length="45" mass="4702">MKTTLLLLVGALTAGALSSCGSCNCNSYDRDLLYGSPVDSSRSFN</sequence>